<dbReference type="AlphaFoldDB" id="A0A7W6BPU4"/>
<reference evidence="1 2" key="1">
    <citation type="submission" date="2020-08" db="EMBL/GenBank/DDBJ databases">
        <title>Genomic Encyclopedia of Type Strains, Phase IV (KMG-IV): sequencing the most valuable type-strain genomes for metagenomic binning, comparative biology and taxonomic classification.</title>
        <authorList>
            <person name="Goeker M."/>
        </authorList>
    </citation>
    <scope>NUCLEOTIDE SEQUENCE [LARGE SCALE GENOMIC DNA]</scope>
    <source>
        <strain evidence="1 2">DSM 26189</strain>
    </source>
</reference>
<name>A0A7W6BPU4_9SPHN</name>
<proteinExistence type="predicted"/>
<dbReference type="EMBL" id="JACIDT010000046">
    <property type="protein sequence ID" value="MBB3928926.1"/>
    <property type="molecule type" value="Genomic_DNA"/>
</dbReference>
<dbReference type="Proteomes" id="UP000571950">
    <property type="component" value="Unassembled WGS sequence"/>
</dbReference>
<accession>A0A7W6BPU4</accession>
<evidence type="ECO:0000313" key="2">
    <source>
        <dbReference type="Proteomes" id="UP000571950"/>
    </source>
</evidence>
<evidence type="ECO:0008006" key="3">
    <source>
        <dbReference type="Google" id="ProtNLM"/>
    </source>
</evidence>
<comment type="caution">
    <text evidence="1">The sequence shown here is derived from an EMBL/GenBank/DDBJ whole genome shotgun (WGS) entry which is preliminary data.</text>
</comment>
<gene>
    <name evidence="1" type="ORF">GGR43_004671</name>
</gene>
<sequence length="190" mass="21583">MAERSDLLSDLDDLDFTRLLLADMHDDLHGKVSRFRQLEDLMSAIGSRRSMLPGGEVAYTAWVEARSSFVHGNFLATVLLAQALAEQMLAAMLTLGIDAEPIPPKIDFRKTLKRCRARDMISQRDADDLERLMEMRNPLSHHRLINDPSNLSRRVIDERISGEERLRRDATFAISMAVRLLALPMIRLGD</sequence>
<protein>
    <recommendedName>
        <fullName evidence="3">DUF4145 domain-containing protein</fullName>
    </recommendedName>
</protein>
<keyword evidence="2" id="KW-1185">Reference proteome</keyword>
<dbReference type="RefSeq" id="WP_188074054.1">
    <property type="nucleotide sequence ID" value="NZ_BSPS01000151.1"/>
</dbReference>
<organism evidence="1 2">
    <name type="scientific">Sphingobium jiangsuense</name>
    <dbReference type="NCBI Taxonomy" id="870476"/>
    <lineage>
        <taxon>Bacteria</taxon>
        <taxon>Pseudomonadati</taxon>
        <taxon>Pseudomonadota</taxon>
        <taxon>Alphaproteobacteria</taxon>
        <taxon>Sphingomonadales</taxon>
        <taxon>Sphingomonadaceae</taxon>
        <taxon>Sphingobium</taxon>
    </lineage>
</organism>
<evidence type="ECO:0000313" key="1">
    <source>
        <dbReference type="EMBL" id="MBB3928926.1"/>
    </source>
</evidence>